<dbReference type="NCBIfam" id="NF001454">
    <property type="entry name" value="PRK00315.1"/>
    <property type="match status" value="1"/>
</dbReference>
<evidence type="ECO:0000256" key="4">
    <source>
        <dbReference type="ARBA" id="ARBA00022692"/>
    </source>
</evidence>
<comment type="subunit">
    <text evidence="11">The system is composed of three essential subunits: KdpA, KdpB and KdpC.</text>
</comment>
<evidence type="ECO:0000256" key="7">
    <source>
        <dbReference type="ARBA" id="ARBA00022958"/>
    </source>
</evidence>
<evidence type="ECO:0000256" key="11">
    <source>
        <dbReference type="HAMAP-Rule" id="MF_00276"/>
    </source>
</evidence>
<dbReference type="GO" id="GO:0005524">
    <property type="term" value="F:ATP binding"/>
    <property type="evidence" value="ECO:0007669"/>
    <property type="project" value="UniProtKB-UniRule"/>
</dbReference>
<keyword evidence="6 11" id="KW-0067">ATP-binding</keyword>
<evidence type="ECO:0000256" key="6">
    <source>
        <dbReference type="ARBA" id="ARBA00022840"/>
    </source>
</evidence>
<comment type="caution">
    <text evidence="12">The sequence shown here is derived from an EMBL/GenBank/DDBJ whole genome shotgun (WGS) entry which is preliminary data.</text>
</comment>
<evidence type="ECO:0000313" key="12">
    <source>
        <dbReference type="EMBL" id="NNG36001.1"/>
    </source>
</evidence>
<keyword evidence="10 11" id="KW-0472">Membrane</keyword>
<evidence type="ECO:0000256" key="8">
    <source>
        <dbReference type="ARBA" id="ARBA00022989"/>
    </source>
</evidence>
<keyword evidence="8 11" id="KW-1133">Transmembrane helix</keyword>
<dbReference type="GO" id="GO:0008556">
    <property type="term" value="F:P-type potassium transmembrane transporter activity"/>
    <property type="evidence" value="ECO:0007669"/>
    <property type="project" value="InterPro"/>
</dbReference>
<dbReference type="HAMAP" id="MF_00276">
    <property type="entry name" value="KdpC"/>
    <property type="match status" value="1"/>
</dbReference>
<organism evidence="12 13">
    <name type="scientific">Nakamurella aerolata</name>
    <dbReference type="NCBI Taxonomy" id="1656892"/>
    <lineage>
        <taxon>Bacteria</taxon>
        <taxon>Bacillati</taxon>
        <taxon>Actinomycetota</taxon>
        <taxon>Actinomycetes</taxon>
        <taxon>Nakamurellales</taxon>
        <taxon>Nakamurellaceae</taxon>
        <taxon>Nakamurella</taxon>
    </lineage>
</organism>
<evidence type="ECO:0000256" key="3">
    <source>
        <dbReference type="ARBA" id="ARBA00022538"/>
    </source>
</evidence>
<gene>
    <name evidence="11 12" type="primary">kdpC</name>
    <name evidence="12" type="ORF">HKD39_09800</name>
</gene>
<evidence type="ECO:0000256" key="2">
    <source>
        <dbReference type="ARBA" id="ARBA00022475"/>
    </source>
</evidence>
<keyword evidence="5 11" id="KW-0547">Nucleotide-binding</keyword>
<dbReference type="PANTHER" id="PTHR30042:SF2">
    <property type="entry name" value="POTASSIUM-TRANSPORTING ATPASE KDPC SUBUNIT"/>
    <property type="match status" value="1"/>
</dbReference>
<dbReference type="Proteomes" id="UP000562984">
    <property type="component" value="Unassembled WGS sequence"/>
</dbReference>
<evidence type="ECO:0000256" key="1">
    <source>
        <dbReference type="ARBA" id="ARBA00022448"/>
    </source>
</evidence>
<sequence length="198" mass="20493">MVAGRQLLIAVRFLLAMTLLLGVLYPAAIFGIGRLLPGRADGSLVADAGGRIVGSSLIGQSFDGPEWFTPRPSAAGDGYDAMASGGSNLGASNDELAAEITRRRADIARVNGVRPEQVPADAVTASGSGLDPDISPAYARLQAPRVAQARGLEVEAVRQLVTEQVTGRPLGILGSERVNVLQLNLALQRLAARDATAG</sequence>
<proteinExistence type="inferred from homology"/>
<keyword evidence="7 11" id="KW-0630">Potassium</keyword>
<evidence type="ECO:0000313" key="13">
    <source>
        <dbReference type="Proteomes" id="UP000562984"/>
    </source>
</evidence>
<keyword evidence="13" id="KW-1185">Reference proteome</keyword>
<comment type="similarity">
    <text evidence="11">Belongs to the KdpC family.</text>
</comment>
<dbReference type="RefSeq" id="WP_171199738.1">
    <property type="nucleotide sequence ID" value="NZ_JABEND010000004.1"/>
</dbReference>
<name>A0A849AA61_9ACTN</name>
<comment type="subcellular location">
    <subcellularLocation>
        <location evidence="11">Cell membrane</location>
        <topology evidence="11">Single-pass membrane protein</topology>
    </subcellularLocation>
</comment>
<dbReference type="InterPro" id="IPR003820">
    <property type="entry name" value="KdpC"/>
</dbReference>
<dbReference type="NCBIfam" id="TIGR00681">
    <property type="entry name" value="kdpC"/>
    <property type="match status" value="1"/>
</dbReference>
<accession>A0A849AA61</accession>
<reference evidence="12 13" key="1">
    <citation type="submission" date="2020-05" db="EMBL/GenBank/DDBJ databases">
        <title>Nakamurella sp. DB0629 isolated from air conditioner.</title>
        <authorList>
            <person name="Kim D.H."/>
            <person name="Kim D.-U."/>
        </authorList>
    </citation>
    <scope>NUCLEOTIDE SEQUENCE [LARGE SCALE GENOMIC DNA]</scope>
    <source>
        <strain evidence="12 13">DB0629</strain>
    </source>
</reference>
<comment type="function">
    <text evidence="11">Part of the high-affinity ATP-driven potassium transport (or Kdp) system, which catalyzes the hydrolysis of ATP coupled with the electrogenic transport of potassium into the cytoplasm. This subunit acts as a catalytic chaperone that increases the ATP-binding affinity of the ATP-hydrolyzing subunit KdpB by the formation of a transient KdpB/KdpC/ATP ternary complex.</text>
</comment>
<keyword evidence="2 11" id="KW-1003">Cell membrane</keyword>
<evidence type="ECO:0000256" key="5">
    <source>
        <dbReference type="ARBA" id="ARBA00022741"/>
    </source>
</evidence>
<dbReference type="PIRSF" id="PIRSF001296">
    <property type="entry name" value="K_ATPase_KdpC"/>
    <property type="match status" value="1"/>
</dbReference>
<dbReference type="AlphaFoldDB" id="A0A849AA61"/>
<dbReference type="Pfam" id="PF02669">
    <property type="entry name" value="KdpC"/>
    <property type="match status" value="1"/>
</dbReference>
<dbReference type="PANTHER" id="PTHR30042">
    <property type="entry name" value="POTASSIUM-TRANSPORTING ATPASE C CHAIN"/>
    <property type="match status" value="1"/>
</dbReference>
<keyword evidence="1 11" id="KW-0813">Transport</keyword>
<keyword evidence="4 11" id="KW-0812">Transmembrane</keyword>
<evidence type="ECO:0000256" key="9">
    <source>
        <dbReference type="ARBA" id="ARBA00023065"/>
    </source>
</evidence>
<keyword evidence="3 11" id="KW-0633">Potassium transport</keyword>
<evidence type="ECO:0000256" key="10">
    <source>
        <dbReference type="ARBA" id="ARBA00023136"/>
    </source>
</evidence>
<keyword evidence="9 11" id="KW-0406">Ion transport</keyword>
<protein>
    <recommendedName>
        <fullName evidence="11">Potassium-transporting ATPase KdpC subunit</fullName>
    </recommendedName>
    <alternativeName>
        <fullName evidence="11">ATP phosphohydrolase [potassium-transporting] C chain</fullName>
    </alternativeName>
    <alternativeName>
        <fullName evidence="11">Potassium-binding and translocating subunit C</fullName>
    </alternativeName>
    <alternativeName>
        <fullName evidence="11">Potassium-translocating ATPase C chain</fullName>
    </alternativeName>
</protein>
<dbReference type="GO" id="GO:0005886">
    <property type="term" value="C:plasma membrane"/>
    <property type="evidence" value="ECO:0007669"/>
    <property type="project" value="UniProtKB-SubCell"/>
</dbReference>
<dbReference type="EMBL" id="JABEND010000004">
    <property type="protein sequence ID" value="NNG36001.1"/>
    <property type="molecule type" value="Genomic_DNA"/>
</dbReference>